<organism evidence="2 3">
    <name type="scientific">Gracilariopsis chorda</name>
    <dbReference type="NCBI Taxonomy" id="448386"/>
    <lineage>
        <taxon>Eukaryota</taxon>
        <taxon>Rhodophyta</taxon>
        <taxon>Florideophyceae</taxon>
        <taxon>Rhodymeniophycidae</taxon>
        <taxon>Gracilariales</taxon>
        <taxon>Gracilariaceae</taxon>
        <taxon>Gracilariopsis</taxon>
    </lineage>
</organism>
<protein>
    <submittedName>
        <fullName evidence="2">Uncharacterized protein</fullName>
    </submittedName>
</protein>
<sequence length="220" mass="25020">MAPNNHFSDNEDSSSNNRCDEPIEHPTLNMLRSKARKNAEVAHALKRKRVGRNQDIRKEKNIRSAEISREAKTLYIKLVEDQIEAEEQKWRDVLCQMLEVSRQTVELQNRHEERRNAKKRVRREPLAGLLPVEVEGMDRVAVAEWNDGDVAVKETGYGDMGGKWYVRTPSVNEGRGRSVKRTKAIEKRGDSPVGVFCTAMEEVRTIPPIHVAASIHACAV</sequence>
<comment type="caution">
    <text evidence="2">The sequence shown here is derived from an EMBL/GenBank/DDBJ whole genome shotgun (WGS) entry which is preliminary data.</text>
</comment>
<dbReference type="Proteomes" id="UP000247409">
    <property type="component" value="Unassembled WGS sequence"/>
</dbReference>
<accession>A0A2V3IJ02</accession>
<evidence type="ECO:0000313" key="2">
    <source>
        <dbReference type="EMBL" id="PXF42074.1"/>
    </source>
</evidence>
<feature type="region of interest" description="Disordered" evidence="1">
    <location>
        <begin position="1"/>
        <end position="28"/>
    </location>
</feature>
<gene>
    <name evidence="2" type="ORF">BWQ96_08180</name>
</gene>
<evidence type="ECO:0000256" key="1">
    <source>
        <dbReference type="SAM" id="MobiDB-lite"/>
    </source>
</evidence>
<dbReference type="AlphaFoldDB" id="A0A2V3IJ02"/>
<proteinExistence type="predicted"/>
<dbReference type="EMBL" id="NBIV01000177">
    <property type="protein sequence ID" value="PXF42074.1"/>
    <property type="molecule type" value="Genomic_DNA"/>
</dbReference>
<name>A0A2V3IJ02_9FLOR</name>
<evidence type="ECO:0000313" key="3">
    <source>
        <dbReference type="Proteomes" id="UP000247409"/>
    </source>
</evidence>
<keyword evidence="3" id="KW-1185">Reference proteome</keyword>
<reference evidence="2 3" key="1">
    <citation type="journal article" date="2018" name="Mol. Biol. Evol.">
        <title>Analysis of the draft genome of the red seaweed Gracilariopsis chorda provides insights into genome size evolution in Rhodophyta.</title>
        <authorList>
            <person name="Lee J."/>
            <person name="Yang E.C."/>
            <person name="Graf L."/>
            <person name="Yang J.H."/>
            <person name="Qiu H."/>
            <person name="Zel Zion U."/>
            <person name="Chan C.X."/>
            <person name="Stephens T.G."/>
            <person name="Weber A.P.M."/>
            <person name="Boo G.H."/>
            <person name="Boo S.M."/>
            <person name="Kim K.M."/>
            <person name="Shin Y."/>
            <person name="Jung M."/>
            <person name="Lee S.J."/>
            <person name="Yim H.S."/>
            <person name="Lee J.H."/>
            <person name="Bhattacharya D."/>
            <person name="Yoon H.S."/>
        </authorList>
    </citation>
    <scope>NUCLEOTIDE SEQUENCE [LARGE SCALE GENOMIC DNA]</scope>
    <source>
        <strain evidence="2 3">SKKU-2015</strain>
        <tissue evidence="2">Whole body</tissue>
    </source>
</reference>